<dbReference type="eggNOG" id="ENOG50322PT">
    <property type="taxonomic scope" value="Bacteria"/>
</dbReference>
<reference evidence="1 2" key="1">
    <citation type="submission" date="2007-10" db="EMBL/GenBank/DDBJ databases">
        <title>Complete sequence of Shewanella pealeana ATCC 700345.</title>
        <authorList>
            <consortium name="US DOE Joint Genome Institute"/>
            <person name="Copeland A."/>
            <person name="Lucas S."/>
            <person name="Lapidus A."/>
            <person name="Barry K."/>
            <person name="Glavina del Rio T."/>
            <person name="Dalin E."/>
            <person name="Tice H."/>
            <person name="Pitluck S."/>
            <person name="Chertkov O."/>
            <person name="Brettin T."/>
            <person name="Bruce D."/>
            <person name="Detter J.C."/>
            <person name="Han C."/>
            <person name="Schmutz J."/>
            <person name="Larimer F."/>
            <person name="Land M."/>
            <person name="Hauser L."/>
            <person name="Kyrpides N."/>
            <person name="Kim E."/>
            <person name="Zhao J.-S.Z."/>
            <person name="Manno D."/>
            <person name="Hawari J."/>
            <person name="Richardson P."/>
        </authorList>
    </citation>
    <scope>NUCLEOTIDE SEQUENCE [LARGE SCALE GENOMIC DNA]</scope>
    <source>
        <strain evidence="2">ATCC 700345 / ANG-SQ1</strain>
    </source>
</reference>
<organism evidence="1 2">
    <name type="scientific">Shewanella pealeana (strain ATCC 700345 / ANG-SQ1)</name>
    <dbReference type="NCBI Taxonomy" id="398579"/>
    <lineage>
        <taxon>Bacteria</taxon>
        <taxon>Pseudomonadati</taxon>
        <taxon>Pseudomonadota</taxon>
        <taxon>Gammaproteobacteria</taxon>
        <taxon>Alteromonadales</taxon>
        <taxon>Shewanellaceae</taxon>
        <taxon>Shewanella</taxon>
    </lineage>
</organism>
<dbReference type="AlphaFoldDB" id="A8H9M3"/>
<keyword evidence="2" id="KW-1185">Reference proteome</keyword>
<dbReference type="Proteomes" id="UP000002608">
    <property type="component" value="Chromosome"/>
</dbReference>
<proteinExistence type="predicted"/>
<dbReference type="EMBL" id="CP000851">
    <property type="protein sequence ID" value="ABV89260.1"/>
    <property type="molecule type" value="Genomic_DNA"/>
</dbReference>
<dbReference type="STRING" id="398579.Spea_3950"/>
<dbReference type="HOGENOM" id="CLU_071237_0_0_6"/>
<name>A8H9M3_SHEPA</name>
<accession>A8H9M3</accession>
<protein>
    <submittedName>
        <fullName evidence="1">Uncharacterized protein</fullName>
    </submittedName>
</protein>
<evidence type="ECO:0000313" key="2">
    <source>
        <dbReference type="Proteomes" id="UP000002608"/>
    </source>
</evidence>
<dbReference type="KEGG" id="spl:Spea_3950"/>
<gene>
    <name evidence="1" type="ordered locus">Spea_3950</name>
</gene>
<sequence length="330" mass="37135">MNKGMIDMRITTRAFIYSVWFCLSVILLRPAQAASHDAISFLSKADAAKVLTLEDDFVSGISQFDMASRMKRETSPSKADYLAFVASQTLDWTQQERVAVTQAFNQLQPKLSALKVVLPQPIQFIKTTGLEEGGAAYTRGQAIILQQKQIDNQQGLPALIAHELLHVFSRFNPEVKQQLYQAIGYYPVGEIAFPTSIAKQKITNPDAPINDFAIRVEHDGKMVWVVPILYSDLPSYSLEKGGEFFDYLEFKFVIVGGDEQPNIAAYDPDNAQIVKVSEFKGFFKQIGRNTNYIIHPEEIIAENFSFLMTGETELKSPKLLHKIEQVFLAQ</sequence>
<evidence type="ECO:0000313" key="1">
    <source>
        <dbReference type="EMBL" id="ABV89260.1"/>
    </source>
</evidence>